<dbReference type="AlphaFoldDB" id="A0AAV4Y702"/>
<dbReference type="EMBL" id="BPLR01018778">
    <property type="protein sequence ID" value="GIZ02216.1"/>
    <property type="molecule type" value="Genomic_DNA"/>
</dbReference>
<evidence type="ECO:0000256" key="1">
    <source>
        <dbReference type="SAM" id="MobiDB-lite"/>
    </source>
</evidence>
<sequence length="115" mass="13691">MKKKIAFTFSCRFFVNKSFQKGTKRTKSLIPQTRSDAHNYLNYPRFLRKSFRIPVYFLRTPRRQRCCANKDSNEAKKHHQMLQKLAYLKWPPSTKGKRAAPKEIPLPLWDSKSTE</sequence>
<organism evidence="2 3">
    <name type="scientific">Caerostris extrusa</name>
    <name type="common">Bark spider</name>
    <name type="synonym">Caerostris bankana</name>
    <dbReference type="NCBI Taxonomy" id="172846"/>
    <lineage>
        <taxon>Eukaryota</taxon>
        <taxon>Metazoa</taxon>
        <taxon>Ecdysozoa</taxon>
        <taxon>Arthropoda</taxon>
        <taxon>Chelicerata</taxon>
        <taxon>Arachnida</taxon>
        <taxon>Araneae</taxon>
        <taxon>Araneomorphae</taxon>
        <taxon>Entelegynae</taxon>
        <taxon>Araneoidea</taxon>
        <taxon>Araneidae</taxon>
        <taxon>Caerostris</taxon>
    </lineage>
</organism>
<protein>
    <submittedName>
        <fullName evidence="2">Uncharacterized protein</fullName>
    </submittedName>
</protein>
<comment type="caution">
    <text evidence="2">The sequence shown here is derived from an EMBL/GenBank/DDBJ whole genome shotgun (WGS) entry which is preliminary data.</text>
</comment>
<gene>
    <name evidence="2" type="ORF">CEXT_589421</name>
</gene>
<accession>A0AAV4Y702</accession>
<evidence type="ECO:0000313" key="3">
    <source>
        <dbReference type="Proteomes" id="UP001054945"/>
    </source>
</evidence>
<name>A0AAV4Y702_CAEEX</name>
<feature type="region of interest" description="Disordered" evidence="1">
    <location>
        <begin position="92"/>
        <end position="115"/>
    </location>
</feature>
<dbReference type="Proteomes" id="UP001054945">
    <property type="component" value="Unassembled WGS sequence"/>
</dbReference>
<evidence type="ECO:0000313" key="2">
    <source>
        <dbReference type="EMBL" id="GIZ02216.1"/>
    </source>
</evidence>
<reference evidence="2 3" key="1">
    <citation type="submission" date="2021-06" db="EMBL/GenBank/DDBJ databases">
        <title>Caerostris extrusa draft genome.</title>
        <authorList>
            <person name="Kono N."/>
            <person name="Arakawa K."/>
        </authorList>
    </citation>
    <scope>NUCLEOTIDE SEQUENCE [LARGE SCALE GENOMIC DNA]</scope>
</reference>
<proteinExistence type="predicted"/>
<keyword evidence="3" id="KW-1185">Reference proteome</keyword>